<dbReference type="InterPro" id="IPR001789">
    <property type="entry name" value="Sig_transdc_resp-reg_receiver"/>
</dbReference>
<keyword evidence="4" id="KW-1185">Reference proteome</keyword>
<dbReference type="RefSeq" id="WP_089318911.1">
    <property type="nucleotide sequence ID" value="NZ_FZOQ01000007.1"/>
</dbReference>
<dbReference type="OrthoDB" id="1524091at2"/>
<dbReference type="GO" id="GO:0000160">
    <property type="term" value="P:phosphorelay signal transduction system"/>
    <property type="evidence" value="ECO:0007669"/>
    <property type="project" value="InterPro"/>
</dbReference>
<feature type="modified residue" description="4-aspartylphosphate" evidence="1">
    <location>
        <position position="57"/>
    </location>
</feature>
<dbReference type="Proteomes" id="UP000198432">
    <property type="component" value="Unassembled WGS sequence"/>
</dbReference>
<dbReference type="SMART" id="SM00448">
    <property type="entry name" value="REC"/>
    <property type="match status" value="1"/>
</dbReference>
<keyword evidence="1" id="KW-0597">Phosphoprotein</keyword>
<dbReference type="EMBL" id="FZOQ01000007">
    <property type="protein sequence ID" value="SNS46592.1"/>
    <property type="molecule type" value="Genomic_DNA"/>
</dbReference>
<evidence type="ECO:0000256" key="1">
    <source>
        <dbReference type="PROSITE-ProRule" id="PRU00169"/>
    </source>
</evidence>
<dbReference type="SUPFAM" id="SSF52172">
    <property type="entry name" value="CheY-like"/>
    <property type="match status" value="1"/>
</dbReference>
<dbReference type="PROSITE" id="PS50110">
    <property type="entry name" value="RESPONSE_REGULATORY"/>
    <property type="match status" value="1"/>
</dbReference>
<dbReference type="InterPro" id="IPR011006">
    <property type="entry name" value="CheY-like_superfamily"/>
</dbReference>
<reference evidence="4" key="1">
    <citation type="submission" date="2017-06" db="EMBL/GenBank/DDBJ databases">
        <authorList>
            <person name="Varghese N."/>
            <person name="Submissions S."/>
        </authorList>
    </citation>
    <scope>NUCLEOTIDE SEQUENCE [LARGE SCALE GENOMIC DNA]</scope>
    <source>
        <strain evidence="4">NKM1</strain>
    </source>
</reference>
<organism evidence="3 4">
    <name type="scientific">Pontibacter ummariensis</name>
    <dbReference type="NCBI Taxonomy" id="1610492"/>
    <lineage>
        <taxon>Bacteria</taxon>
        <taxon>Pseudomonadati</taxon>
        <taxon>Bacteroidota</taxon>
        <taxon>Cytophagia</taxon>
        <taxon>Cytophagales</taxon>
        <taxon>Hymenobacteraceae</taxon>
        <taxon>Pontibacter</taxon>
    </lineage>
</organism>
<evidence type="ECO:0000313" key="3">
    <source>
        <dbReference type="EMBL" id="SNS46592.1"/>
    </source>
</evidence>
<sequence length="130" mass="15105">MKTFIIDDDPISLFLTEQTLRVEGFSEDICCFMEAEAALNHITSDIRNNPPDVFFLDVNMPYMNGWEFLDALRPYAGQLTECRIYILTSSLDISDHEKVKEYPFVHRLFHKPISNEDVQVILSEKRSEAN</sequence>
<dbReference type="PANTHER" id="PTHR44520">
    <property type="entry name" value="RESPONSE REGULATOR RCP1-RELATED"/>
    <property type="match status" value="1"/>
</dbReference>
<gene>
    <name evidence="3" type="ORF">SAMN06296052_1073</name>
</gene>
<dbReference type="Gene3D" id="3.40.50.2300">
    <property type="match status" value="1"/>
</dbReference>
<name>A0A239ERQ1_9BACT</name>
<dbReference type="InterPro" id="IPR052893">
    <property type="entry name" value="TCS_response_regulator"/>
</dbReference>
<dbReference type="AlphaFoldDB" id="A0A239ERQ1"/>
<evidence type="ECO:0000259" key="2">
    <source>
        <dbReference type="PROSITE" id="PS50110"/>
    </source>
</evidence>
<evidence type="ECO:0000313" key="4">
    <source>
        <dbReference type="Proteomes" id="UP000198432"/>
    </source>
</evidence>
<accession>A0A239ERQ1</accession>
<dbReference type="Pfam" id="PF00072">
    <property type="entry name" value="Response_reg"/>
    <property type="match status" value="1"/>
</dbReference>
<protein>
    <submittedName>
        <fullName evidence="3">CheY chemotaxis protein or a CheY-like REC (Receiver) domain</fullName>
    </submittedName>
</protein>
<dbReference type="PANTHER" id="PTHR44520:SF2">
    <property type="entry name" value="RESPONSE REGULATOR RCP1"/>
    <property type="match status" value="1"/>
</dbReference>
<proteinExistence type="predicted"/>
<feature type="domain" description="Response regulatory" evidence="2">
    <location>
        <begin position="2"/>
        <end position="126"/>
    </location>
</feature>